<dbReference type="RefSeq" id="WP_021718273.1">
    <property type="nucleotide sequence ID" value="NZ_FR885233.1"/>
</dbReference>
<protein>
    <submittedName>
        <fullName evidence="1">Phage major tail tube protein</fullName>
    </submittedName>
</protein>
<dbReference type="STRING" id="1262914.BN533_01373"/>
<accession>R6J7N4</accession>
<dbReference type="HOGENOM" id="CLU_130297_0_0_9"/>
<name>R6J7N4_9FIRM</name>
<dbReference type="AlphaFoldDB" id="R6J7N4"/>
<dbReference type="InterPro" id="IPR006498">
    <property type="entry name" value="Tail_tube"/>
</dbReference>
<evidence type="ECO:0000313" key="1">
    <source>
        <dbReference type="EMBL" id="CDB46317.1"/>
    </source>
</evidence>
<gene>
    <name evidence="1" type="ORF">BN533_01373</name>
</gene>
<reference evidence="1" key="1">
    <citation type="submission" date="2012-11" db="EMBL/GenBank/DDBJ databases">
        <title>Dependencies among metagenomic species, viruses, plasmids and units of genetic variation.</title>
        <authorList>
            <person name="Nielsen H.B."/>
            <person name="Almeida M."/>
            <person name="Juncker A.S."/>
            <person name="Rasmussen S."/>
            <person name="Li J."/>
            <person name="Sunagawa S."/>
            <person name="Plichta D."/>
            <person name="Gautier L."/>
            <person name="Le Chatelier E."/>
            <person name="Peletier E."/>
            <person name="Bonde I."/>
            <person name="Nielsen T."/>
            <person name="Manichanh C."/>
            <person name="Arumugam M."/>
            <person name="Batto J."/>
            <person name="Santos M.B.Q.D."/>
            <person name="Blom N."/>
            <person name="Borruel N."/>
            <person name="Burgdorf K.S."/>
            <person name="Boumezbeur F."/>
            <person name="Casellas F."/>
            <person name="Dore J."/>
            <person name="Guarner F."/>
            <person name="Hansen T."/>
            <person name="Hildebrand F."/>
            <person name="Kaas R.S."/>
            <person name="Kennedy S."/>
            <person name="Kristiansen K."/>
            <person name="Kultima J.R."/>
            <person name="Leonard P."/>
            <person name="Levenez F."/>
            <person name="Lund O."/>
            <person name="Moumen B."/>
            <person name="Le Paslier D."/>
            <person name="Pons N."/>
            <person name="Pedersen O."/>
            <person name="Prifti E."/>
            <person name="Qin J."/>
            <person name="Raes J."/>
            <person name="Tap J."/>
            <person name="Tims S."/>
            <person name="Ussery D.W."/>
            <person name="Yamada T."/>
            <person name="MetaHit consortium"/>
            <person name="Renault P."/>
            <person name="Sicheritz-Ponten T."/>
            <person name="Bork P."/>
            <person name="Wang J."/>
            <person name="Brunak S."/>
            <person name="Ehrlich S.D."/>
        </authorList>
    </citation>
    <scope>NUCLEOTIDE SEQUENCE [LARGE SCALE GENOMIC DNA]</scope>
</reference>
<sequence length="175" mass="18898">MSNNVVPEKLINFRAYNDGNDLLGVTDVQLPSLDAMTETVKGAGIAGEVDSPVLGHFGSMETVLNWRTISKHGMNLASQKGVSLDLRGAQQFYDPEKSEYVVKAVKCVIRGVPKKTELGKLDVGTTTGSSNTIETNYIKVIIAGETVLEVDKYNYISNIGGTDYLADVREALGLN</sequence>
<organism evidence="1">
    <name type="scientific">Phascolarctobacterium faecium</name>
    <dbReference type="NCBI Taxonomy" id="33025"/>
    <lineage>
        <taxon>Bacteria</taxon>
        <taxon>Bacillati</taxon>
        <taxon>Bacillota</taxon>
        <taxon>Negativicutes</taxon>
        <taxon>Acidaminococcales</taxon>
        <taxon>Acidaminococcaceae</taxon>
        <taxon>Phascolarctobacterium</taxon>
    </lineage>
</organism>
<comment type="caution">
    <text evidence="1">The sequence shown here is derived from an EMBL/GenBank/DDBJ whole genome shotgun (WGS) entry which is preliminary data.</text>
</comment>
<dbReference type="EMBL" id="CBDS010000083">
    <property type="protein sequence ID" value="CDB46317.1"/>
    <property type="molecule type" value="Genomic_DNA"/>
</dbReference>
<dbReference type="eggNOG" id="COG3498">
    <property type="taxonomic scope" value="Bacteria"/>
</dbReference>
<dbReference type="Pfam" id="PF04985">
    <property type="entry name" value="Phage_tube"/>
    <property type="match status" value="1"/>
</dbReference>
<proteinExistence type="predicted"/>